<proteinExistence type="inferred from homology"/>
<dbReference type="InterPro" id="IPR051159">
    <property type="entry name" value="Hexapeptide_acetyltransf"/>
</dbReference>
<keyword evidence="3" id="KW-0677">Repeat</keyword>
<dbReference type="PANTHER" id="PTHR23416">
    <property type="entry name" value="SIALIC ACID SYNTHASE-RELATED"/>
    <property type="match status" value="1"/>
</dbReference>
<dbReference type="Pfam" id="PF00132">
    <property type="entry name" value="Hexapep"/>
    <property type="match status" value="1"/>
</dbReference>
<dbReference type="PROSITE" id="PS00101">
    <property type="entry name" value="HEXAPEP_TRANSFERASES"/>
    <property type="match status" value="1"/>
</dbReference>
<dbReference type="GO" id="GO:0005829">
    <property type="term" value="C:cytosol"/>
    <property type="evidence" value="ECO:0007669"/>
    <property type="project" value="TreeGrafter"/>
</dbReference>
<comment type="similarity">
    <text evidence="1">Belongs to the transferase hexapeptide repeat family.</text>
</comment>
<sequence>MIYGENIHISSRGITFTDKQGRQLSFSGALAKAGNRAANWYYDFELMILHFISEHLPLYFLRKIIFSAAGMRIGSGSTIHMGTRFFSPKGITIGKDSVIGFSCFLDGRDRLIIGDHTDIASEVMIYNSEHNLSSPDFEAVNAPVEIGDYVFIGPRAIILPDVKIGRGAVVAAGAVVTKDVPDYSIVGGVPATIIGQRHNKNLKYRLGRARLFQ</sequence>
<gene>
    <name evidence="4" type="ORF">UX86_C0003G0038</name>
</gene>
<dbReference type="InterPro" id="IPR011004">
    <property type="entry name" value="Trimer_LpxA-like_sf"/>
</dbReference>
<evidence type="ECO:0000256" key="1">
    <source>
        <dbReference type="ARBA" id="ARBA00007274"/>
    </source>
</evidence>
<evidence type="ECO:0000313" key="4">
    <source>
        <dbReference type="EMBL" id="KKU64943.1"/>
    </source>
</evidence>
<dbReference type="PANTHER" id="PTHR23416:SF23">
    <property type="entry name" value="ACETYLTRANSFERASE C18B11.09C-RELATED"/>
    <property type="match status" value="1"/>
</dbReference>
<dbReference type="SUPFAM" id="SSF51161">
    <property type="entry name" value="Trimeric LpxA-like enzymes"/>
    <property type="match status" value="1"/>
</dbReference>
<organism evidence="4 5">
    <name type="scientific">Candidatus Amesbacteria bacterium GW2011_GWC1_47_15</name>
    <dbReference type="NCBI Taxonomy" id="1618364"/>
    <lineage>
        <taxon>Bacteria</taxon>
        <taxon>Candidatus Amesiibacteriota</taxon>
    </lineage>
</organism>
<protein>
    <submittedName>
        <fullName evidence="4">Acetyltransferase</fullName>
    </submittedName>
</protein>
<dbReference type="InterPro" id="IPR018357">
    <property type="entry name" value="Hexapep_transf_CS"/>
</dbReference>
<accession>A0A0G1UFQ7</accession>
<keyword evidence="2 4" id="KW-0808">Transferase</keyword>
<dbReference type="Proteomes" id="UP000034502">
    <property type="component" value="Unassembled WGS sequence"/>
</dbReference>
<evidence type="ECO:0000256" key="3">
    <source>
        <dbReference type="ARBA" id="ARBA00022737"/>
    </source>
</evidence>
<name>A0A0G1UFQ7_9BACT</name>
<dbReference type="EMBL" id="LCNU01000003">
    <property type="protein sequence ID" value="KKU64943.1"/>
    <property type="molecule type" value="Genomic_DNA"/>
</dbReference>
<dbReference type="InterPro" id="IPR001451">
    <property type="entry name" value="Hexapep"/>
</dbReference>
<dbReference type="STRING" id="1618364.UX86_C0003G0038"/>
<reference evidence="4 5" key="1">
    <citation type="journal article" date="2015" name="Nature">
        <title>rRNA introns, odd ribosomes, and small enigmatic genomes across a large radiation of phyla.</title>
        <authorList>
            <person name="Brown C.T."/>
            <person name="Hug L.A."/>
            <person name="Thomas B.C."/>
            <person name="Sharon I."/>
            <person name="Castelle C.J."/>
            <person name="Singh A."/>
            <person name="Wilkins M.J."/>
            <person name="Williams K.H."/>
            <person name="Banfield J.F."/>
        </authorList>
    </citation>
    <scope>NUCLEOTIDE SEQUENCE [LARGE SCALE GENOMIC DNA]</scope>
</reference>
<evidence type="ECO:0000256" key="2">
    <source>
        <dbReference type="ARBA" id="ARBA00022679"/>
    </source>
</evidence>
<dbReference type="GO" id="GO:0008374">
    <property type="term" value="F:O-acyltransferase activity"/>
    <property type="evidence" value="ECO:0007669"/>
    <property type="project" value="TreeGrafter"/>
</dbReference>
<comment type="caution">
    <text evidence="4">The sequence shown here is derived from an EMBL/GenBank/DDBJ whole genome shotgun (WGS) entry which is preliminary data.</text>
</comment>
<dbReference type="AlphaFoldDB" id="A0A0G1UFQ7"/>
<evidence type="ECO:0000313" key="5">
    <source>
        <dbReference type="Proteomes" id="UP000034502"/>
    </source>
</evidence>
<dbReference type="Gene3D" id="2.160.10.10">
    <property type="entry name" value="Hexapeptide repeat proteins"/>
    <property type="match status" value="1"/>
</dbReference>
<dbReference type="CDD" id="cd04647">
    <property type="entry name" value="LbH_MAT_like"/>
    <property type="match status" value="1"/>
</dbReference>